<keyword evidence="5" id="KW-1185">Reference proteome</keyword>
<feature type="compositionally biased region" description="Low complexity" evidence="2">
    <location>
        <begin position="1654"/>
        <end position="1664"/>
    </location>
</feature>
<feature type="compositionally biased region" description="Polar residues" evidence="2">
    <location>
        <begin position="1003"/>
        <end position="1018"/>
    </location>
</feature>
<name>A0A640KEM7_LEITA</name>
<feature type="compositionally biased region" description="Polar residues" evidence="2">
    <location>
        <begin position="560"/>
        <end position="580"/>
    </location>
</feature>
<feature type="region of interest" description="Disordered" evidence="2">
    <location>
        <begin position="799"/>
        <end position="828"/>
    </location>
</feature>
<feature type="region of interest" description="Disordered" evidence="2">
    <location>
        <begin position="1959"/>
        <end position="1981"/>
    </location>
</feature>
<feature type="region of interest" description="Disordered" evidence="2">
    <location>
        <begin position="965"/>
        <end position="1018"/>
    </location>
</feature>
<feature type="compositionally biased region" description="Polar residues" evidence="2">
    <location>
        <begin position="1966"/>
        <end position="1981"/>
    </location>
</feature>
<evidence type="ECO:0000256" key="2">
    <source>
        <dbReference type="SAM" id="MobiDB-lite"/>
    </source>
</evidence>
<feature type="domain" description="RRM" evidence="3">
    <location>
        <begin position="712"/>
        <end position="795"/>
    </location>
</feature>
<feature type="compositionally biased region" description="Low complexity" evidence="2">
    <location>
        <begin position="444"/>
        <end position="462"/>
    </location>
</feature>
<dbReference type="InterPro" id="IPR000504">
    <property type="entry name" value="RRM_dom"/>
</dbReference>
<dbReference type="InterPro" id="IPR035979">
    <property type="entry name" value="RBD_domain_sf"/>
</dbReference>
<feature type="compositionally biased region" description="Low complexity" evidence="2">
    <location>
        <begin position="1079"/>
        <end position="1091"/>
    </location>
</feature>
<dbReference type="Proteomes" id="UP000419144">
    <property type="component" value="Unassembled WGS sequence"/>
</dbReference>
<dbReference type="PROSITE" id="PS50102">
    <property type="entry name" value="RRM"/>
    <property type="match status" value="2"/>
</dbReference>
<dbReference type="EMBL" id="BLBS01000007">
    <property type="protein sequence ID" value="GET85939.1"/>
    <property type="molecule type" value="Genomic_DNA"/>
</dbReference>
<feature type="region of interest" description="Disordered" evidence="2">
    <location>
        <begin position="1610"/>
        <end position="1670"/>
    </location>
</feature>
<feature type="compositionally biased region" description="Polar residues" evidence="2">
    <location>
        <begin position="1375"/>
        <end position="1389"/>
    </location>
</feature>
<protein>
    <submittedName>
        <fullName evidence="4">RNA-binding protein-like protein</fullName>
    </submittedName>
</protein>
<feature type="domain" description="RRM" evidence="3">
    <location>
        <begin position="1096"/>
        <end position="1176"/>
    </location>
</feature>
<accession>A0A640KEM7</accession>
<feature type="region of interest" description="Disordered" evidence="2">
    <location>
        <begin position="444"/>
        <end position="500"/>
    </location>
</feature>
<feature type="region of interest" description="Disordered" evidence="2">
    <location>
        <begin position="842"/>
        <end position="865"/>
    </location>
</feature>
<gene>
    <name evidence="4" type="ORF">LtaPh_0607400</name>
</gene>
<feature type="region of interest" description="Disordered" evidence="2">
    <location>
        <begin position="1061"/>
        <end position="1091"/>
    </location>
</feature>
<dbReference type="SMART" id="SM00360">
    <property type="entry name" value="RRM"/>
    <property type="match status" value="2"/>
</dbReference>
<feature type="compositionally biased region" description="Low complexity" evidence="2">
    <location>
        <begin position="1610"/>
        <end position="1627"/>
    </location>
</feature>
<dbReference type="OrthoDB" id="439808at2759"/>
<dbReference type="PANTHER" id="PTHR48037:SF1">
    <property type="entry name" value="RRM DOMAIN-CONTAINING PROTEIN"/>
    <property type="match status" value="1"/>
</dbReference>
<organism evidence="4 5">
    <name type="scientific">Leishmania tarentolae</name>
    <name type="common">Sauroleishmania tarentolae</name>
    <dbReference type="NCBI Taxonomy" id="5689"/>
    <lineage>
        <taxon>Eukaryota</taxon>
        <taxon>Discoba</taxon>
        <taxon>Euglenozoa</taxon>
        <taxon>Kinetoplastea</taxon>
        <taxon>Metakinetoplastina</taxon>
        <taxon>Trypanosomatida</taxon>
        <taxon>Trypanosomatidae</taxon>
        <taxon>Leishmaniinae</taxon>
        <taxon>Leishmania</taxon>
        <taxon>lizard Leishmania</taxon>
    </lineage>
</organism>
<comment type="caution">
    <text evidence="4">The sequence shown here is derived from an EMBL/GenBank/DDBJ whole genome shotgun (WGS) entry which is preliminary data.</text>
</comment>
<feature type="region of interest" description="Disordered" evidence="2">
    <location>
        <begin position="1"/>
        <end position="68"/>
    </location>
</feature>
<dbReference type="VEuPathDB" id="TriTrypDB:LtaPh_0607400"/>
<feature type="region of interest" description="Disordered" evidence="2">
    <location>
        <begin position="324"/>
        <end position="346"/>
    </location>
</feature>
<evidence type="ECO:0000313" key="4">
    <source>
        <dbReference type="EMBL" id="GET85939.1"/>
    </source>
</evidence>
<proteinExistence type="predicted"/>
<dbReference type="Gene3D" id="3.30.70.330">
    <property type="match status" value="2"/>
</dbReference>
<feature type="compositionally biased region" description="Polar residues" evidence="2">
    <location>
        <begin position="910"/>
        <end position="922"/>
    </location>
</feature>
<dbReference type="InterPro" id="IPR012677">
    <property type="entry name" value="Nucleotide-bd_a/b_plait_sf"/>
</dbReference>
<reference evidence="4" key="1">
    <citation type="submission" date="2019-11" db="EMBL/GenBank/DDBJ databases">
        <title>Leishmania tarentolae CDS.</title>
        <authorList>
            <person name="Goto Y."/>
            <person name="Yamagishi J."/>
        </authorList>
    </citation>
    <scope>NUCLEOTIDE SEQUENCE [LARGE SCALE GENOMIC DNA]</scope>
    <source>
        <strain evidence="4">Parrot Tar II</strain>
    </source>
</reference>
<feature type="region of interest" description="Disordered" evidence="2">
    <location>
        <begin position="904"/>
        <end position="923"/>
    </location>
</feature>
<feature type="compositionally biased region" description="Polar residues" evidence="2">
    <location>
        <begin position="541"/>
        <end position="553"/>
    </location>
</feature>
<evidence type="ECO:0000259" key="3">
    <source>
        <dbReference type="PROSITE" id="PS50102"/>
    </source>
</evidence>
<dbReference type="Pfam" id="PF00076">
    <property type="entry name" value="RRM_1"/>
    <property type="match status" value="2"/>
</dbReference>
<feature type="compositionally biased region" description="Basic and acidic residues" evidence="2">
    <location>
        <begin position="45"/>
        <end position="61"/>
    </location>
</feature>
<feature type="region of interest" description="Disordered" evidence="2">
    <location>
        <begin position="1440"/>
        <end position="1468"/>
    </location>
</feature>
<feature type="region of interest" description="Disordered" evidence="2">
    <location>
        <begin position="1362"/>
        <end position="1403"/>
    </location>
</feature>
<evidence type="ECO:0000313" key="5">
    <source>
        <dbReference type="Proteomes" id="UP000419144"/>
    </source>
</evidence>
<feature type="compositionally biased region" description="Basic residues" evidence="2">
    <location>
        <begin position="468"/>
        <end position="477"/>
    </location>
</feature>
<keyword evidence="1" id="KW-0694">RNA-binding</keyword>
<dbReference type="GO" id="GO:0003723">
    <property type="term" value="F:RNA binding"/>
    <property type="evidence" value="ECO:0007669"/>
    <property type="project" value="UniProtKB-UniRule"/>
</dbReference>
<dbReference type="PANTHER" id="PTHR48037">
    <property type="entry name" value="ATPASE E1"/>
    <property type="match status" value="1"/>
</dbReference>
<sequence length="1981" mass="203621">MYSTDNFDMTAPAGDEDGALSHTLASPENGAGGVGPPSHRRRQRSGLDERTDALRSDEGHISVEPADMEAPKMAGVAPLIGGVHVCGAFVSPTDRHRGIVSHGLRGADSEFPPTVGPAIHDASSPAQEMTPGSAVAATSMHLPASVAPAPSCSSRGQPLSTILMTASVSDGAAAAAASYVDPLAGAVVASGSTTRSSSVGVAHACASTGIEDLYSDHYVNPLLRSRSCRSGGSSALFSGGAGDDEDGSAALQAAVDAAVRFDDLASEDDLVSGGAKRRMLQRAGSTALPYLLAVADDTDDGAIVCDHTQSVGTSNAFDIPSRLDNGGGERHQPQSPQTPIMQQCGRRGHWCADGPQQMPNRAAIGAAAVSSSAPYFSVSGSAIASPLQSMQALASPAAAAPNSATTIAASTPTSYTASQGQPEQQPLYSYIVTSAGALAKLSAPTSSLASPPQSSMPVSPSMNEAQHRQPRNRHPRHQCSSSLHPSPHGRKASPEAVPHSFPAGATAIRKLGSVGNLRYVSPPHAPIAATHHHSVSGASRGRTTVAQNSSNAISAAPPGTTGSRTDTGVGVQTPSNSLLSSPSAQPFYLYQLSQATLTVEPQQAQQQLQDSANVLLYSPPQAYVTSGQVVAAQVHPATPTAAAAAAVLGDSTRAHSTSTPKGSYQLPAVTQQQQQKVIGRYTVTPSAHAAAAAAAAVAAAATSSEESDRASRNLYFRNLPHSWNTSMLRELCGRYGTVLSAKVAHHSTTNESLGYGFVLFEHKHSAVACMTMLNQAHVNAEGEESRTLFVRMAHATAAPGFQEEGASDSTASSLRHPTDLKPLSRSVSRVGVTGGKLPQWILQQQQQQQQQQHQPTGALCSPRTPLSGSASMMLLSPGSAPQLYSHELCGAGVADTQWGPVHHHSIGDSARTNVNPSSNTSCAGGDSLRCTSPVDGAGNNGSVAVSRASMQPSFSDTCMLTGTKGAAKASAPPLRGLYRAPSTNTTPSLLSPHPPHQPPQQQERSLSYSSASANRPSTSTATGLAVAAAQRAGYSFCSPLSLSPNDTASLLLLSPPVRHPTVQRQQPLHTPYASVSGKPSSAQAAPAAASATTSTRNVYITNLPLTWNTTKLRELCGQYGEIVSAAVAHHPETNESRGYGFVLFADERDAASCVRTLHQQRVPGSSNVLSCRYAKDKATPAIAHTLLSPSQESGLDSFSSGSGSPLPIATVGGSLTTATSRTWVPMIARSGDADTLERSLAGNATGNRTRGSVEATSEESVCMPIDVFCTLQQRVHAQCVQYLTQTPELQRRCTEKRRKPTSTVTITEVQSDELEKMMRFCVVYGAHVPTQGYGCVRPMDCRQTSFRRGVARSSTVTAVEDTKQLFSGPPAEPSTPASSGLRSVGSALSTELGDPNGEVHDTADTAAPVTLSGTVVCTHAIAAGRTQPASLARPGAGTIPAVLSTGHSTSDEPLCAPPRGSGASDAESVSLAPTPEAMTLPVAPQELWYTCTLFTTPSAAEEFVQAAAEAASGSGATIKAARRNLVTSSGSVADASTVQLSFNGKDAPAESTLPSPSLALGKRAEARQMRFGLRDQVVVLSSAPLVVPAAMPCTSLASTTAANNTRLLTTEESYSQQQPTAALPQQQHEPYHLRPSHRLPSPTSLHTQMRDDSATASTTPPCSSHFSSATGIAATPAHPTVSVAGPVSALSQPLHLPQQQSLCSPSSTETLLCSLPSHAAPSTYPRVALTSPTDGASLTNSTPMMKVMGGDGDGSSSTSSTVAPLAFPQDLVAHASSGAGGRYPSATTAECAYLLGSPSSTTPANLRKGTHILSGSSTPPLAVALACPSVPSPHSTVLHTTGAGSLSGHPASAVHAAPAVFAAAPSYTSTSHAWTAATGGAAASMLNMFSAPAPVISMPTSSSPEQAPPSPLHLSYPLGSVIYAMPEAAALTTSSTRRPPVLLNAVSISSVVSSAAPASPARVMCTTPNSTSQHSAQSLHP</sequence>
<evidence type="ECO:0000256" key="1">
    <source>
        <dbReference type="PROSITE-ProRule" id="PRU00176"/>
    </source>
</evidence>
<dbReference type="SUPFAM" id="SSF54928">
    <property type="entry name" value="RNA-binding domain, RBD"/>
    <property type="match status" value="2"/>
</dbReference>
<feature type="compositionally biased region" description="Low complexity" evidence="2">
    <location>
        <begin position="843"/>
        <end position="854"/>
    </location>
</feature>
<feature type="region of interest" description="Disordered" evidence="2">
    <location>
        <begin position="528"/>
        <end position="580"/>
    </location>
</feature>